<dbReference type="Proteomes" id="UP000441455">
    <property type="component" value="Unassembled WGS sequence"/>
</dbReference>
<dbReference type="GO" id="GO:0005886">
    <property type="term" value="C:plasma membrane"/>
    <property type="evidence" value="ECO:0007669"/>
    <property type="project" value="UniProtKB-SubCell"/>
</dbReference>
<reference evidence="11 12" key="1">
    <citation type="submission" date="2019-08" db="EMBL/GenBank/DDBJ databases">
        <title>In-depth cultivation of the pig gut microbiome towards novel bacterial diversity and tailored functional studies.</title>
        <authorList>
            <person name="Wylensek D."/>
            <person name="Hitch T.C.A."/>
            <person name="Clavel T."/>
        </authorList>
    </citation>
    <scope>NUCLEOTIDE SEQUENCE [LARGE SCALE GENOMIC DNA]</scope>
    <source>
        <strain evidence="11 12">WCA-389-WT-5B</strain>
    </source>
</reference>
<accession>A0A6N7VIL7</accession>
<proteinExistence type="inferred from homology"/>
<evidence type="ECO:0000256" key="9">
    <source>
        <dbReference type="SAM" id="Phobius"/>
    </source>
</evidence>
<name>A0A6N7VIL7_ACIFE</name>
<sequence length="200" mass="22676">MWPLLFCSIAALAIGVERMLFFRRADSGREFTKAFCTYVENNDWYQAKELADHTQGEIAKLATIVMERHDNYGYLENFISYRAERALDKFEKNLPYLNIIVTLAPVLGLLGTVTGMMGAFTHLTQRMTNPMGVTSGLAEALITTVFGLCISIIAVVFHGYFERRMKTITLNIEEMGNTLLEAVRKKETCSVCCHSERRRA</sequence>
<evidence type="ECO:0000256" key="3">
    <source>
        <dbReference type="ARBA" id="ARBA00022475"/>
    </source>
</evidence>
<keyword evidence="2 8" id="KW-0813">Transport</keyword>
<comment type="caution">
    <text evidence="11">The sequence shown here is derived from an EMBL/GenBank/DDBJ whole genome shotgun (WGS) entry which is preliminary data.</text>
</comment>
<feature type="domain" description="MotA/TolQ/ExbB proton channel" evidence="10">
    <location>
        <begin position="74"/>
        <end position="173"/>
    </location>
</feature>
<keyword evidence="4 9" id="KW-0812">Transmembrane</keyword>
<dbReference type="OrthoDB" id="4045at2"/>
<dbReference type="Pfam" id="PF01618">
    <property type="entry name" value="MotA_ExbB"/>
    <property type="match status" value="1"/>
</dbReference>
<dbReference type="GO" id="GO:0017038">
    <property type="term" value="P:protein import"/>
    <property type="evidence" value="ECO:0007669"/>
    <property type="project" value="TreeGrafter"/>
</dbReference>
<protein>
    <submittedName>
        <fullName evidence="11">MotA/TolQ/ExbB proton channel family protein</fullName>
    </submittedName>
</protein>
<feature type="transmembrane region" description="Helical" evidence="9">
    <location>
        <begin position="140"/>
        <end position="161"/>
    </location>
</feature>
<keyword evidence="5 8" id="KW-0653">Protein transport</keyword>
<dbReference type="AlphaFoldDB" id="A0A6N7VIL7"/>
<evidence type="ECO:0000259" key="10">
    <source>
        <dbReference type="Pfam" id="PF01618"/>
    </source>
</evidence>
<comment type="similarity">
    <text evidence="8">Belongs to the exbB/tolQ family.</text>
</comment>
<evidence type="ECO:0000313" key="11">
    <source>
        <dbReference type="EMBL" id="MSS81484.1"/>
    </source>
</evidence>
<evidence type="ECO:0000313" key="12">
    <source>
        <dbReference type="Proteomes" id="UP000441455"/>
    </source>
</evidence>
<dbReference type="InterPro" id="IPR050790">
    <property type="entry name" value="ExbB/TolQ_transport"/>
</dbReference>
<dbReference type="EMBL" id="VULN01000003">
    <property type="protein sequence ID" value="MSS81484.1"/>
    <property type="molecule type" value="Genomic_DNA"/>
</dbReference>
<feature type="transmembrane region" description="Helical" evidence="9">
    <location>
        <begin position="96"/>
        <end position="120"/>
    </location>
</feature>
<evidence type="ECO:0000256" key="5">
    <source>
        <dbReference type="ARBA" id="ARBA00022927"/>
    </source>
</evidence>
<comment type="subcellular location">
    <subcellularLocation>
        <location evidence="1">Cell membrane</location>
        <topology evidence="1">Multi-pass membrane protein</topology>
    </subcellularLocation>
    <subcellularLocation>
        <location evidence="8">Membrane</location>
        <topology evidence="8">Multi-pass membrane protein</topology>
    </subcellularLocation>
</comment>
<evidence type="ECO:0000256" key="6">
    <source>
        <dbReference type="ARBA" id="ARBA00022989"/>
    </source>
</evidence>
<dbReference type="PANTHER" id="PTHR30625:SF15">
    <property type="entry name" value="BIOPOLYMER TRANSPORT PROTEIN EXBB"/>
    <property type="match status" value="1"/>
</dbReference>
<evidence type="ECO:0000256" key="2">
    <source>
        <dbReference type="ARBA" id="ARBA00022448"/>
    </source>
</evidence>
<dbReference type="PANTHER" id="PTHR30625">
    <property type="entry name" value="PROTEIN TOLQ"/>
    <property type="match status" value="1"/>
</dbReference>
<gene>
    <name evidence="11" type="ORF">FX155_02470</name>
</gene>
<keyword evidence="6 9" id="KW-1133">Transmembrane helix</keyword>
<dbReference type="InterPro" id="IPR002898">
    <property type="entry name" value="MotA_ExbB_proton_chnl"/>
</dbReference>
<organism evidence="11 12">
    <name type="scientific">Acidaminococcus fermentans</name>
    <dbReference type="NCBI Taxonomy" id="905"/>
    <lineage>
        <taxon>Bacteria</taxon>
        <taxon>Bacillati</taxon>
        <taxon>Bacillota</taxon>
        <taxon>Negativicutes</taxon>
        <taxon>Acidaminococcales</taxon>
        <taxon>Acidaminococcaceae</taxon>
        <taxon>Acidaminococcus</taxon>
    </lineage>
</organism>
<keyword evidence="7 9" id="KW-0472">Membrane</keyword>
<evidence type="ECO:0000256" key="7">
    <source>
        <dbReference type="ARBA" id="ARBA00023136"/>
    </source>
</evidence>
<evidence type="ECO:0000256" key="1">
    <source>
        <dbReference type="ARBA" id="ARBA00004651"/>
    </source>
</evidence>
<keyword evidence="3" id="KW-1003">Cell membrane</keyword>
<evidence type="ECO:0000256" key="4">
    <source>
        <dbReference type="ARBA" id="ARBA00022692"/>
    </source>
</evidence>
<evidence type="ECO:0000256" key="8">
    <source>
        <dbReference type="RuleBase" id="RU004057"/>
    </source>
</evidence>